<protein>
    <submittedName>
        <fullName evidence="1">Uncharacterized protein</fullName>
    </submittedName>
</protein>
<dbReference type="InterPro" id="IPR053745">
    <property type="entry name" value="Viral_Tail_Comp_sf"/>
</dbReference>
<sequence length="144" mass="15578">MAFVGVERAVRQILQDDADVFALVGARVNPAKAEQGPATPYVVYQMIANEHHEMFGGSAGLANALIQISGFSTSKSEVLDLREKVRLALQGQTSVVTVGADTFDVRSIHLEGDRDIDDDPRDGSDAAIYGWAMDFRVGYPEPVP</sequence>
<organism evidence="1">
    <name type="scientific">marine sediment metagenome</name>
    <dbReference type="NCBI Taxonomy" id="412755"/>
    <lineage>
        <taxon>unclassified sequences</taxon>
        <taxon>metagenomes</taxon>
        <taxon>ecological metagenomes</taxon>
    </lineage>
</organism>
<dbReference type="Pfam" id="PF11367">
    <property type="entry name" value="Tail_completion_gp17"/>
    <property type="match status" value="1"/>
</dbReference>
<dbReference type="InterPro" id="IPR021508">
    <property type="entry name" value="Gp17-like"/>
</dbReference>
<dbReference type="AlphaFoldDB" id="A0A0F9TIN0"/>
<proteinExistence type="predicted"/>
<gene>
    <name evidence="1" type="ORF">LCGC14_0323440</name>
</gene>
<accession>A0A0F9TIN0</accession>
<dbReference type="EMBL" id="LAZR01000220">
    <property type="protein sequence ID" value="KKN81125.1"/>
    <property type="molecule type" value="Genomic_DNA"/>
</dbReference>
<name>A0A0F9TIN0_9ZZZZ</name>
<dbReference type="Gene3D" id="3.30.2000.30">
    <property type="match status" value="1"/>
</dbReference>
<evidence type="ECO:0000313" key="1">
    <source>
        <dbReference type="EMBL" id="KKN81125.1"/>
    </source>
</evidence>
<comment type="caution">
    <text evidence="1">The sequence shown here is derived from an EMBL/GenBank/DDBJ whole genome shotgun (WGS) entry which is preliminary data.</text>
</comment>
<reference evidence="1" key="1">
    <citation type="journal article" date="2015" name="Nature">
        <title>Complex archaea that bridge the gap between prokaryotes and eukaryotes.</title>
        <authorList>
            <person name="Spang A."/>
            <person name="Saw J.H."/>
            <person name="Jorgensen S.L."/>
            <person name="Zaremba-Niedzwiedzka K."/>
            <person name="Martijn J."/>
            <person name="Lind A.E."/>
            <person name="van Eijk R."/>
            <person name="Schleper C."/>
            <person name="Guy L."/>
            <person name="Ettema T.J."/>
        </authorList>
    </citation>
    <scope>NUCLEOTIDE SEQUENCE</scope>
</reference>